<reference evidence="3 4" key="1">
    <citation type="submission" date="2024-02" db="EMBL/GenBank/DDBJ databases">
        <title>A chromosome-level genome assembly of Drosophila madeirensis, a fruit fly species endemic to Madeira island.</title>
        <authorList>
            <person name="Tomihara K."/>
            <person name="Llopart A."/>
            <person name="Yamamoto D."/>
        </authorList>
    </citation>
    <scope>NUCLEOTIDE SEQUENCE [LARGE SCALE GENOMIC DNA]</scope>
    <source>
        <strain evidence="3 4">RF1</strain>
    </source>
</reference>
<dbReference type="AlphaFoldDB" id="A0AAU9FNZ5"/>
<dbReference type="GO" id="GO:0032543">
    <property type="term" value="P:mitochondrial translation"/>
    <property type="evidence" value="ECO:0007669"/>
    <property type="project" value="InterPro"/>
</dbReference>
<evidence type="ECO:0000256" key="1">
    <source>
        <dbReference type="SAM" id="MobiDB-lite"/>
    </source>
</evidence>
<gene>
    <name evidence="3" type="ORF">DMAD_06024</name>
</gene>
<evidence type="ECO:0000313" key="3">
    <source>
        <dbReference type="EMBL" id="BFF97652.1"/>
    </source>
</evidence>
<accession>A0AAU9FNZ5</accession>
<sequence>MAASLTRLLERSLRTTHAAQNSVRLFSNGSQQQQQQQPEVEDDEEFRVLNLRPVKQQFQRRRDIRRDDVTPPRTTRMAVDQDWTAAWPGPRSFHPASVPLPLRQGFTERGAAAPSKFANAELMKIPNFLHLTPPAIRQQCEAIKKFCMPWPKGLETEAKWKPHFPVEVITTDYCQSLPTVRNPEARRVTVSLKLSDLKFDNHARDKFLRLVGERYNKETDVLTFVTDRCPLRKQNYDYALYLLTACYHESFVTEPWEATKSEADMELYLFERNQAKRSTEAILNWNAAEGAPKKAPSASYAQCVEQLINEGENEYNLAKYKEEVMKMLNVAAQ</sequence>
<evidence type="ECO:0000313" key="4">
    <source>
        <dbReference type="Proteomes" id="UP001500889"/>
    </source>
</evidence>
<keyword evidence="3" id="KW-0687">Ribonucleoprotein</keyword>
<feature type="domain" description="Small ribosomal subunit protein mS35 mitochondrial conserved" evidence="2">
    <location>
        <begin position="167"/>
        <end position="250"/>
    </location>
</feature>
<dbReference type="InterPro" id="IPR039848">
    <property type="entry name" value="Ribosomal_mS35_mt"/>
</dbReference>
<protein>
    <submittedName>
        <fullName evidence="3">28S ribosomal protein S35 mitochondrial</fullName>
    </submittedName>
</protein>
<dbReference type="PANTHER" id="PTHR13490">
    <property type="entry name" value="MITOCHONDRIAL 28S RIBOSOMAL PROTEIN S28"/>
    <property type="match status" value="1"/>
</dbReference>
<dbReference type="Proteomes" id="UP001500889">
    <property type="component" value="Chromosome J"/>
</dbReference>
<dbReference type="GO" id="GO:0005763">
    <property type="term" value="C:mitochondrial small ribosomal subunit"/>
    <property type="evidence" value="ECO:0007669"/>
    <property type="project" value="TreeGrafter"/>
</dbReference>
<dbReference type="PANTHER" id="PTHR13490:SF0">
    <property type="entry name" value="SMALL RIBOSOMAL SUBUNIT PROTEIN MS35"/>
    <property type="match status" value="1"/>
</dbReference>
<organism evidence="3 4">
    <name type="scientific">Drosophila madeirensis</name>
    <name type="common">Fruit fly</name>
    <dbReference type="NCBI Taxonomy" id="30013"/>
    <lineage>
        <taxon>Eukaryota</taxon>
        <taxon>Metazoa</taxon>
        <taxon>Ecdysozoa</taxon>
        <taxon>Arthropoda</taxon>
        <taxon>Hexapoda</taxon>
        <taxon>Insecta</taxon>
        <taxon>Pterygota</taxon>
        <taxon>Neoptera</taxon>
        <taxon>Endopterygota</taxon>
        <taxon>Diptera</taxon>
        <taxon>Brachycera</taxon>
        <taxon>Muscomorpha</taxon>
        <taxon>Ephydroidea</taxon>
        <taxon>Drosophilidae</taxon>
        <taxon>Drosophila</taxon>
        <taxon>Sophophora</taxon>
    </lineage>
</organism>
<name>A0AAU9FNZ5_DROMD</name>
<keyword evidence="3" id="KW-0689">Ribosomal protein</keyword>
<feature type="region of interest" description="Disordered" evidence="1">
    <location>
        <begin position="24"/>
        <end position="43"/>
    </location>
</feature>
<dbReference type="InterPro" id="IPR019349">
    <property type="entry name" value="Ribosomal_mS35_mit"/>
</dbReference>
<dbReference type="Pfam" id="PF10213">
    <property type="entry name" value="MRP-S28"/>
    <property type="match status" value="1"/>
</dbReference>
<dbReference type="GO" id="GO:0003735">
    <property type="term" value="F:structural constituent of ribosome"/>
    <property type="evidence" value="ECO:0007669"/>
    <property type="project" value="InterPro"/>
</dbReference>
<keyword evidence="4" id="KW-1185">Reference proteome</keyword>
<dbReference type="EMBL" id="AP029265">
    <property type="protein sequence ID" value="BFF97652.1"/>
    <property type="molecule type" value="Genomic_DNA"/>
</dbReference>
<evidence type="ECO:0000259" key="2">
    <source>
        <dbReference type="Pfam" id="PF10213"/>
    </source>
</evidence>
<proteinExistence type="predicted"/>